<dbReference type="RefSeq" id="WP_144830766.1">
    <property type="nucleotide sequence ID" value="NZ_JAWDIU010000001.1"/>
</dbReference>
<dbReference type="EMBL" id="JAWDIU010000001">
    <property type="protein sequence ID" value="MDU0326180.1"/>
    <property type="molecule type" value="Genomic_DNA"/>
</dbReference>
<evidence type="ECO:0000313" key="2">
    <source>
        <dbReference type="EMBL" id="MDU0326180.1"/>
    </source>
</evidence>
<dbReference type="Proteomes" id="UP001256673">
    <property type="component" value="Unassembled WGS sequence"/>
</dbReference>
<name>A0ABU3RUD0_9MICO</name>
<feature type="transmembrane region" description="Helical" evidence="1">
    <location>
        <begin position="24"/>
        <end position="44"/>
    </location>
</feature>
<sequence>MAAVVLAVVALCVARDRTTRVIAAAVIVVVGAVICVHLTSYVAAAQFEGTFSDDAVLVE</sequence>
<proteinExistence type="predicted"/>
<protein>
    <submittedName>
        <fullName evidence="2">Uncharacterized protein</fullName>
    </submittedName>
</protein>
<keyword evidence="1" id="KW-0812">Transmembrane</keyword>
<evidence type="ECO:0000313" key="3">
    <source>
        <dbReference type="Proteomes" id="UP001256673"/>
    </source>
</evidence>
<keyword evidence="3" id="KW-1185">Reference proteome</keyword>
<reference evidence="2 3" key="1">
    <citation type="submission" date="2023-09" db="EMBL/GenBank/DDBJ databases">
        <title>Microbacterium fusihabitans sp. nov., Microbacterium phycihabitans sp. nov., and Microbacterium cervinum sp. nov., isolated from dried seaweeds of beach.</title>
        <authorList>
            <person name="Lee S.D."/>
        </authorList>
    </citation>
    <scope>NUCLEOTIDE SEQUENCE [LARGE SCALE GENOMIC DNA]</scope>
    <source>
        <strain evidence="2 3">KSW2-21</strain>
    </source>
</reference>
<evidence type="ECO:0000256" key="1">
    <source>
        <dbReference type="SAM" id="Phobius"/>
    </source>
</evidence>
<keyword evidence="1" id="KW-1133">Transmembrane helix</keyword>
<keyword evidence="1" id="KW-0472">Membrane</keyword>
<gene>
    <name evidence="2" type="ORF">RWH43_05340</name>
</gene>
<comment type="caution">
    <text evidence="2">The sequence shown here is derived from an EMBL/GenBank/DDBJ whole genome shotgun (WGS) entry which is preliminary data.</text>
</comment>
<accession>A0ABU3RUD0</accession>
<organism evidence="2 3">
    <name type="scientific">Microbacterium algihabitans</name>
    <dbReference type="NCBI Taxonomy" id="3075992"/>
    <lineage>
        <taxon>Bacteria</taxon>
        <taxon>Bacillati</taxon>
        <taxon>Actinomycetota</taxon>
        <taxon>Actinomycetes</taxon>
        <taxon>Micrococcales</taxon>
        <taxon>Microbacteriaceae</taxon>
        <taxon>Microbacterium</taxon>
    </lineage>
</organism>